<dbReference type="InterPro" id="IPR004899">
    <property type="entry name" value="Pertactin_central"/>
</dbReference>
<organism evidence="3 4">
    <name type="scientific">Budvicia aquatica</name>
    <dbReference type="NCBI Taxonomy" id="82979"/>
    <lineage>
        <taxon>Bacteria</taxon>
        <taxon>Pseudomonadati</taxon>
        <taxon>Pseudomonadota</taxon>
        <taxon>Gammaproteobacteria</taxon>
        <taxon>Enterobacterales</taxon>
        <taxon>Budviciaceae</taxon>
        <taxon>Budvicia</taxon>
    </lineage>
</organism>
<dbReference type="InterPro" id="IPR006315">
    <property type="entry name" value="OM_autotransptr_brl_dom"/>
</dbReference>
<dbReference type="RefSeq" id="WP_134530980.1">
    <property type="nucleotide sequence ID" value="NZ_CAADJA010000002.1"/>
</dbReference>
<sequence length="102" mass="11032">MKGDFLNVTDTLKGKFIVNVADTGDELNSDSEGYYLIHGEGSASDSFALANGAVDLGAYQYYLNQDSVNSDDWVLSTSKPKPDPEPNKKPDPTPKPKTTNFG</sequence>
<feature type="domain" description="Pertactin central region" evidence="2">
    <location>
        <begin position="2"/>
        <end position="75"/>
    </location>
</feature>
<dbReference type="InterPro" id="IPR011050">
    <property type="entry name" value="Pectin_lyase_fold/virulence"/>
</dbReference>
<dbReference type="AlphaFoldDB" id="A0A484ZFJ1"/>
<evidence type="ECO:0000313" key="3">
    <source>
        <dbReference type="EMBL" id="VFS46486.1"/>
    </source>
</evidence>
<feature type="compositionally biased region" description="Basic and acidic residues" evidence="1">
    <location>
        <begin position="80"/>
        <end position="94"/>
    </location>
</feature>
<feature type="region of interest" description="Disordered" evidence="1">
    <location>
        <begin position="72"/>
        <end position="102"/>
    </location>
</feature>
<dbReference type="Pfam" id="PF03212">
    <property type="entry name" value="Pertactin"/>
    <property type="match status" value="1"/>
</dbReference>
<dbReference type="NCBIfam" id="TIGR01414">
    <property type="entry name" value="autotrans_barl"/>
    <property type="match status" value="1"/>
</dbReference>
<dbReference type="InterPro" id="IPR012332">
    <property type="entry name" value="Autotransporter_pectin_lyase_C"/>
</dbReference>
<dbReference type="CDD" id="cd00253">
    <property type="entry name" value="PL_Passenger_AT"/>
    <property type="match status" value="1"/>
</dbReference>
<evidence type="ECO:0000259" key="2">
    <source>
        <dbReference type="Pfam" id="PF03212"/>
    </source>
</evidence>
<dbReference type="Proteomes" id="UP000373449">
    <property type="component" value="Unassembled WGS sequence"/>
</dbReference>
<name>A0A484ZFJ1_9GAMM</name>
<dbReference type="EMBL" id="CAADJA010000002">
    <property type="protein sequence ID" value="VFS46486.1"/>
    <property type="molecule type" value="Genomic_DNA"/>
</dbReference>
<proteinExistence type="predicted"/>
<accession>A0A484ZFJ1</accession>
<evidence type="ECO:0000256" key="1">
    <source>
        <dbReference type="SAM" id="MobiDB-lite"/>
    </source>
</evidence>
<protein>
    <submittedName>
        <fullName evidence="3">Type V secretory pathway, adhesin AidA</fullName>
    </submittedName>
</protein>
<dbReference type="GO" id="GO:0019867">
    <property type="term" value="C:outer membrane"/>
    <property type="evidence" value="ECO:0007669"/>
    <property type="project" value="InterPro"/>
</dbReference>
<dbReference type="SUPFAM" id="SSF51126">
    <property type="entry name" value="Pectin lyase-like"/>
    <property type="match status" value="1"/>
</dbReference>
<reference evidence="3 4" key="1">
    <citation type="submission" date="2019-03" db="EMBL/GenBank/DDBJ databases">
        <authorList>
            <consortium name="Pathogen Informatics"/>
        </authorList>
    </citation>
    <scope>NUCLEOTIDE SEQUENCE [LARGE SCALE GENOMIC DNA]</scope>
    <source>
        <strain evidence="3 4">NCTC12282</strain>
    </source>
</reference>
<evidence type="ECO:0000313" key="4">
    <source>
        <dbReference type="Proteomes" id="UP000373449"/>
    </source>
</evidence>
<dbReference type="Gene3D" id="2.160.20.20">
    <property type="match status" value="1"/>
</dbReference>
<gene>
    <name evidence="3" type="ORF">NCTC12282_01395</name>
</gene>